<proteinExistence type="predicted"/>
<dbReference type="AlphaFoldDB" id="B8IXB5"/>
<evidence type="ECO:0000313" key="2">
    <source>
        <dbReference type="EMBL" id="ACL63156.1"/>
    </source>
</evidence>
<name>B8IXB5_METNO</name>
<sequence length="293" mass="31883">MTWAGRMRCRASRTATRRLSCTDQRISGRAVLASPDFLGAARWPDGGSPSAWRRPASPARCAGASHARSGSRCGRARVRSWPKASAMAQRRPSTATRVAIGVPAGHHVVQEARSPSLRLRRISRPRVHSLSSRAGSTAPAGRVVADGRIELFAAPCHLGAEMLLELVNLHRQCGLGDRASGRGAAEMTVLRECRDRSAHHRNQAIRLDMIARGGHGMWQWPGGALPSAPREAPAPRLSSPLQSRSTLWRMSCQHKTIADRSAPLDCYDEVNKRVIGFALEAETNLPQSTAEHR</sequence>
<dbReference type="KEGG" id="mno:Mnod_8180"/>
<evidence type="ECO:0000313" key="3">
    <source>
        <dbReference type="Proteomes" id="UP000008207"/>
    </source>
</evidence>
<keyword evidence="3" id="KW-1185">Reference proteome</keyword>
<dbReference type="EMBL" id="CP001351">
    <property type="protein sequence ID" value="ACL63156.1"/>
    <property type="molecule type" value="Genomic_DNA"/>
</dbReference>
<accession>B8IXB5</accession>
<dbReference type="Proteomes" id="UP000008207">
    <property type="component" value="Plasmid pMNOD02"/>
</dbReference>
<gene>
    <name evidence="2" type="ordered locus">Mnod_8180</name>
</gene>
<reference evidence="3" key="1">
    <citation type="submission" date="2009-01" db="EMBL/GenBank/DDBJ databases">
        <title>Complete sequence of plasmid 2 of Methylobacterium nodulans ORS 2060.</title>
        <authorList>
            <consortium name="US DOE Joint Genome Institute"/>
            <person name="Lucas S."/>
            <person name="Copeland A."/>
            <person name="Lapidus A."/>
            <person name="Glavina del Rio T."/>
            <person name="Dalin E."/>
            <person name="Tice H."/>
            <person name="Bruce D."/>
            <person name="Goodwin L."/>
            <person name="Pitluck S."/>
            <person name="Sims D."/>
            <person name="Brettin T."/>
            <person name="Detter J.C."/>
            <person name="Han C."/>
            <person name="Larimer F."/>
            <person name="Land M."/>
            <person name="Hauser L."/>
            <person name="Kyrpides N."/>
            <person name="Ivanova N."/>
            <person name="Marx C.J."/>
            <person name="Richardson P."/>
        </authorList>
    </citation>
    <scope>NUCLEOTIDE SEQUENCE [LARGE SCALE GENOMIC DNA]</scope>
    <source>
        <strain evidence="3">LMG 21967 / CNCM I-2342 / ORS 2060</strain>
        <plasmid evidence="3">Plasmid pMNOD02</plasmid>
    </source>
</reference>
<dbReference type="HOGENOM" id="CLU_949325_0_0_5"/>
<protein>
    <submittedName>
        <fullName evidence="2">Uncharacterized protein</fullName>
    </submittedName>
</protein>
<feature type="region of interest" description="Disordered" evidence="1">
    <location>
        <begin position="48"/>
        <end position="68"/>
    </location>
</feature>
<evidence type="ECO:0000256" key="1">
    <source>
        <dbReference type="SAM" id="MobiDB-lite"/>
    </source>
</evidence>
<keyword evidence="2" id="KW-0614">Plasmid</keyword>
<organism evidence="2 3">
    <name type="scientific">Methylobacterium nodulans (strain LMG 21967 / CNCM I-2342 / ORS 2060)</name>
    <dbReference type="NCBI Taxonomy" id="460265"/>
    <lineage>
        <taxon>Bacteria</taxon>
        <taxon>Pseudomonadati</taxon>
        <taxon>Pseudomonadota</taxon>
        <taxon>Alphaproteobacteria</taxon>
        <taxon>Hyphomicrobiales</taxon>
        <taxon>Methylobacteriaceae</taxon>
        <taxon>Methylobacterium</taxon>
    </lineage>
</organism>
<geneLocation type="plasmid" evidence="2 3">
    <name>pMNOD02</name>
</geneLocation>